<dbReference type="SFLD" id="SFLDG00363">
    <property type="entry name" value="AMPS_(cytGST):_Alpha-__Mu-__Pi"/>
    <property type="match status" value="1"/>
</dbReference>
<dbReference type="PROSITE" id="PS50404">
    <property type="entry name" value="GST_NTER"/>
    <property type="match status" value="1"/>
</dbReference>
<evidence type="ECO:0000313" key="4">
    <source>
        <dbReference type="EMBL" id="KAE8993083.1"/>
    </source>
</evidence>
<dbReference type="InterPro" id="IPR050213">
    <property type="entry name" value="GST_superfamily"/>
</dbReference>
<dbReference type="Proteomes" id="UP000433483">
    <property type="component" value="Unassembled WGS sequence"/>
</dbReference>
<evidence type="ECO:0000313" key="12">
    <source>
        <dbReference type="Proteomes" id="UP000429523"/>
    </source>
</evidence>
<dbReference type="EMBL" id="QXGF01001099">
    <property type="protein sequence ID" value="KAE8932606.1"/>
    <property type="molecule type" value="Genomic_DNA"/>
</dbReference>
<evidence type="ECO:0000259" key="1">
    <source>
        <dbReference type="PROSITE" id="PS50404"/>
    </source>
</evidence>
<dbReference type="PROSITE" id="PS50405">
    <property type="entry name" value="GST_CTER"/>
    <property type="match status" value="1"/>
</dbReference>
<dbReference type="SFLD" id="SFLDS00019">
    <property type="entry name" value="Glutathione_Transferase_(cytos"/>
    <property type="match status" value="1"/>
</dbReference>
<evidence type="ECO:0000313" key="8">
    <source>
        <dbReference type="EMBL" id="KAE9194027.1"/>
    </source>
</evidence>
<evidence type="ECO:0000313" key="3">
    <source>
        <dbReference type="EMBL" id="KAE8932606.1"/>
    </source>
</evidence>
<dbReference type="SUPFAM" id="SSF52833">
    <property type="entry name" value="Thioredoxin-like"/>
    <property type="match status" value="1"/>
</dbReference>
<dbReference type="Proteomes" id="UP000437068">
    <property type="component" value="Unassembled WGS sequence"/>
</dbReference>
<gene>
    <name evidence="11" type="ORF">PF001_g17633</name>
    <name evidence="9" type="ORF">PF002_g17466</name>
    <name evidence="10" type="ORF">PF004_g12644</name>
    <name evidence="8" type="ORF">PF005_g17852</name>
    <name evidence="5" type="ORF">PF006_g28734</name>
    <name evidence="7" type="ORF">PF007_g16299</name>
    <name evidence="3" type="ORF">PF009_g17370</name>
    <name evidence="6" type="ORF">PF010_g17876</name>
    <name evidence="4" type="ORF">PF011_g17279</name>
</gene>
<evidence type="ECO:0000313" key="20">
    <source>
        <dbReference type="Proteomes" id="UP000488956"/>
    </source>
</evidence>
<dbReference type="InterPro" id="IPR004045">
    <property type="entry name" value="Glutathione_S-Trfase_N"/>
</dbReference>
<evidence type="ECO:0000313" key="6">
    <source>
        <dbReference type="EMBL" id="KAE9092259.1"/>
    </source>
</evidence>
<evidence type="ECO:0000313" key="18">
    <source>
        <dbReference type="Proteomes" id="UP000460718"/>
    </source>
</evidence>
<dbReference type="Proteomes" id="UP000488956">
    <property type="component" value="Unassembled WGS sequence"/>
</dbReference>
<accession>A0A6A3JNE7</accession>
<evidence type="ECO:0000313" key="5">
    <source>
        <dbReference type="EMBL" id="KAE9073443.1"/>
    </source>
</evidence>
<evidence type="ECO:0000313" key="7">
    <source>
        <dbReference type="EMBL" id="KAE9098356.1"/>
    </source>
</evidence>
<dbReference type="Pfam" id="PF14497">
    <property type="entry name" value="GST_C_3"/>
    <property type="match status" value="1"/>
</dbReference>
<evidence type="ECO:0000313" key="16">
    <source>
        <dbReference type="Proteomes" id="UP000440732"/>
    </source>
</evidence>
<dbReference type="InterPro" id="IPR040079">
    <property type="entry name" value="Glutathione_S-Trfase"/>
</dbReference>
<dbReference type="SFLD" id="SFLDG01205">
    <property type="entry name" value="AMPS.1"/>
    <property type="match status" value="1"/>
</dbReference>
<dbReference type="Gene3D" id="3.40.30.10">
    <property type="entry name" value="Glutaredoxin"/>
    <property type="match status" value="1"/>
</dbReference>
<dbReference type="EMBL" id="QXFX01001325">
    <property type="protein sequence ID" value="KAE9092259.1"/>
    <property type="molecule type" value="Genomic_DNA"/>
</dbReference>
<evidence type="ECO:0000313" key="11">
    <source>
        <dbReference type="EMBL" id="KAE9294753.1"/>
    </source>
</evidence>
<dbReference type="GO" id="GO:0004364">
    <property type="term" value="F:glutathione transferase activity"/>
    <property type="evidence" value="ECO:0007669"/>
    <property type="project" value="TreeGrafter"/>
</dbReference>
<dbReference type="Proteomes" id="UP000476176">
    <property type="component" value="Unassembled WGS sequence"/>
</dbReference>
<dbReference type="Proteomes" id="UP000440367">
    <property type="component" value="Unassembled WGS sequence"/>
</dbReference>
<dbReference type="InterPro" id="IPR036282">
    <property type="entry name" value="Glutathione-S-Trfase_C_sf"/>
</dbReference>
<feature type="domain" description="GST N-terminal" evidence="1">
    <location>
        <begin position="186"/>
        <end position="263"/>
    </location>
</feature>
<evidence type="ECO:0000313" key="9">
    <source>
        <dbReference type="EMBL" id="KAE9215127.1"/>
    </source>
</evidence>
<dbReference type="Proteomes" id="UP000429523">
    <property type="component" value="Unassembled WGS sequence"/>
</dbReference>
<dbReference type="FunFam" id="1.20.1050.10:FF:000030">
    <property type="entry name" value="Glutathione S-transferase S1"/>
    <property type="match status" value="1"/>
</dbReference>
<evidence type="ECO:0000313" key="14">
    <source>
        <dbReference type="Proteomes" id="UP000437068"/>
    </source>
</evidence>
<evidence type="ECO:0000259" key="2">
    <source>
        <dbReference type="PROSITE" id="PS50405"/>
    </source>
</evidence>
<dbReference type="SUPFAM" id="SSF47616">
    <property type="entry name" value="GST C-terminal domain-like"/>
    <property type="match status" value="1"/>
</dbReference>
<dbReference type="GO" id="GO:0006749">
    <property type="term" value="P:glutathione metabolic process"/>
    <property type="evidence" value="ECO:0007669"/>
    <property type="project" value="TreeGrafter"/>
</dbReference>
<dbReference type="PANTHER" id="PTHR11571">
    <property type="entry name" value="GLUTATHIONE S-TRANSFERASE"/>
    <property type="match status" value="1"/>
</dbReference>
<dbReference type="PANTHER" id="PTHR11571:SF252">
    <property type="entry name" value="GLUTATHIONE S-TRANSFERASE"/>
    <property type="match status" value="1"/>
</dbReference>
<evidence type="ECO:0000313" key="17">
    <source>
        <dbReference type="Proteomes" id="UP000441208"/>
    </source>
</evidence>
<dbReference type="CDD" id="cd03039">
    <property type="entry name" value="GST_N_Sigma_like"/>
    <property type="match status" value="1"/>
</dbReference>
<organism evidence="4 18">
    <name type="scientific">Phytophthora fragariae</name>
    <dbReference type="NCBI Taxonomy" id="53985"/>
    <lineage>
        <taxon>Eukaryota</taxon>
        <taxon>Sar</taxon>
        <taxon>Stramenopiles</taxon>
        <taxon>Oomycota</taxon>
        <taxon>Peronosporomycetes</taxon>
        <taxon>Peronosporales</taxon>
        <taxon>Peronosporaceae</taxon>
        <taxon>Phytophthora</taxon>
    </lineage>
</organism>
<feature type="domain" description="GST C-terminal" evidence="2">
    <location>
        <begin position="266"/>
        <end position="404"/>
    </location>
</feature>
<dbReference type="OrthoDB" id="420389at2759"/>
<proteinExistence type="predicted"/>
<keyword evidence="13" id="KW-1185">Reference proteome</keyword>
<reference evidence="18 19" key="1">
    <citation type="submission" date="2018-09" db="EMBL/GenBank/DDBJ databases">
        <title>Genomic investigation of the strawberry pathogen Phytophthora fragariae indicates pathogenicity is determined by transcriptional variation in three key races.</title>
        <authorList>
            <person name="Adams T.M."/>
            <person name="Armitage A.D."/>
            <person name="Sobczyk M.K."/>
            <person name="Bates H.J."/>
            <person name="Dunwell J.M."/>
            <person name="Nellist C.F."/>
            <person name="Harrison R.J."/>
        </authorList>
    </citation>
    <scope>NUCLEOTIDE SEQUENCE [LARGE SCALE GENOMIC DNA]</scope>
    <source>
        <strain evidence="11 14">A4</strain>
        <strain evidence="9 15">BC-1</strain>
        <strain evidence="10 19">BC-23</strain>
        <strain evidence="8 13">NOV-27</strain>
        <strain evidence="5 16">NOV-5</strain>
        <strain evidence="7 17">NOV-71</strain>
        <strain evidence="3 12">NOV-9</strain>
        <strain evidence="6 20">ONT-3</strain>
        <strain evidence="4 18">SCRP245</strain>
    </source>
</reference>
<evidence type="ECO:0000313" key="13">
    <source>
        <dbReference type="Proteomes" id="UP000433483"/>
    </source>
</evidence>
<dbReference type="EMBL" id="QXGA01004437">
    <property type="protein sequence ID" value="KAE9073443.1"/>
    <property type="molecule type" value="Genomic_DNA"/>
</dbReference>
<evidence type="ECO:0000313" key="19">
    <source>
        <dbReference type="Proteomes" id="UP000476176"/>
    </source>
</evidence>
<dbReference type="EMBL" id="QXGE01001292">
    <property type="protein sequence ID" value="KAE9294753.1"/>
    <property type="molecule type" value="Genomic_DNA"/>
</dbReference>
<dbReference type="InterPro" id="IPR010987">
    <property type="entry name" value="Glutathione-S-Trfase_C-like"/>
</dbReference>
<sequence>MLDIRLVAPRGLDAVRIALDVGGLVFEDKHPEGQEPELVVNAKSLTQPQAMLRCAGRLGGSYPVTSPTTLTLRVDEILDFLSEVEAKMKFASDNFSEVSHSDFESIVVPRYASMIEARLGGLLPAANGHDLLLHEVKLYCWVKALRELGLSGEIDKHKRIREAESKVGNHPRVVKLRSLQVCSGVPKLKLVYFPFPGRAEPIRLALFIGGIQFEDERVSADELDRRRSSLPFNQLPVLYVDGDVISQALAILRYAGTLAGLYSQRDYEEAFRIDEVFSLIDEFYSSYIWNASYLEKDPVKQVKLHTTLAEDTLPKTLDFIEKRVTKWTGPHAVGKRLTVADLAIYSLLWTFKSGRIAGVPVTVVEPFKNLLQVYKTVSTHTKVVQWALCRTSYEVVKLRLKTLK</sequence>
<dbReference type="Pfam" id="PF02798">
    <property type="entry name" value="GST_N"/>
    <property type="match status" value="1"/>
</dbReference>
<dbReference type="Proteomes" id="UP000441208">
    <property type="component" value="Unassembled WGS sequence"/>
</dbReference>
<dbReference type="Proteomes" id="UP000440732">
    <property type="component" value="Unassembled WGS sequence"/>
</dbReference>
<evidence type="ECO:0008006" key="21">
    <source>
        <dbReference type="Google" id="ProtNLM"/>
    </source>
</evidence>
<dbReference type="AlphaFoldDB" id="A0A6A3JNE7"/>
<dbReference type="InterPro" id="IPR036249">
    <property type="entry name" value="Thioredoxin-like_sf"/>
</dbReference>
<dbReference type="EMBL" id="QXGD01001088">
    <property type="protein sequence ID" value="KAE9215127.1"/>
    <property type="molecule type" value="Genomic_DNA"/>
</dbReference>
<dbReference type="EMBL" id="QXFW01001294">
    <property type="protein sequence ID" value="KAE8993083.1"/>
    <property type="molecule type" value="Genomic_DNA"/>
</dbReference>
<evidence type="ECO:0000313" key="10">
    <source>
        <dbReference type="EMBL" id="KAE9223031.1"/>
    </source>
</evidence>
<dbReference type="CDD" id="cd03192">
    <property type="entry name" value="GST_C_Sigma_like"/>
    <property type="match status" value="1"/>
</dbReference>
<protein>
    <recommendedName>
        <fullName evidence="21">GST C-terminal domain-containing protein</fullName>
    </recommendedName>
</protein>
<dbReference type="EMBL" id="QXGC01000729">
    <property type="protein sequence ID" value="KAE9223031.1"/>
    <property type="molecule type" value="Genomic_DNA"/>
</dbReference>
<dbReference type="EMBL" id="QXGB01001257">
    <property type="protein sequence ID" value="KAE9194027.1"/>
    <property type="molecule type" value="Genomic_DNA"/>
</dbReference>
<evidence type="ECO:0000313" key="15">
    <source>
        <dbReference type="Proteomes" id="UP000440367"/>
    </source>
</evidence>
<dbReference type="Proteomes" id="UP000460718">
    <property type="component" value="Unassembled WGS sequence"/>
</dbReference>
<dbReference type="EMBL" id="QXFZ01001041">
    <property type="protein sequence ID" value="KAE9098356.1"/>
    <property type="molecule type" value="Genomic_DNA"/>
</dbReference>
<dbReference type="Gene3D" id="1.20.1050.10">
    <property type="match status" value="1"/>
</dbReference>
<comment type="caution">
    <text evidence="4">The sequence shown here is derived from an EMBL/GenBank/DDBJ whole genome shotgun (WGS) entry which is preliminary data.</text>
</comment>
<name>A0A6A3JNE7_9STRA</name>
<dbReference type="InterPro" id="IPR004046">
    <property type="entry name" value="GST_C"/>
</dbReference>